<dbReference type="Proteomes" id="UP000198287">
    <property type="component" value="Unassembled WGS sequence"/>
</dbReference>
<accession>A0A226ELG1</accession>
<evidence type="ECO:0000313" key="3">
    <source>
        <dbReference type="Proteomes" id="UP000198287"/>
    </source>
</evidence>
<sequence length="360" mass="41738">MDTSSSGFESWNEDSFDATNEPSTSSLLSEEEDNNEDVKSRKRKYNYVQKDPNEKRVKGQRFDPIVICNETKANGKLCLEEIRQSCMSPHYKLNHGEEEIKKKRKTDNFFSACKSKENKCIAEKITFFQLDQQAKNKPKTFPILPTGTEPKGDQDLFLRPQLFKPRSMRSRKKWTGVICQFKPPDDKPEMTMKEMMDRYEHDPSFESKWFYDVSSEKGPCYSTHLRKNSTSPVTEADLVDKWSTFIMASRIKFGDGKADSKTTKHENFRAAMNWQHPYCVLAHYKRVHGVGGGTGMKITMMNQKVSQKSNFICALSPEEDKKMVNIAVHGTQIYYPVQNYEDLLWEKFTFPKTTTVLVKK</sequence>
<comment type="caution">
    <text evidence="2">The sequence shown here is derived from an EMBL/GenBank/DDBJ whole genome shotgun (WGS) entry which is preliminary data.</text>
</comment>
<keyword evidence="3" id="KW-1185">Reference proteome</keyword>
<feature type="compositionally biased region" description="Low complexity" evidence="1">
    <location>
        <begin position="19"/>
        <end position="28"/>
    </location>
</feature>
<gene>
    <name evidence="2" type="ORF">Fcan01_07831</name>
</gene>
<proteinExistence type="predicted"/>
<evidence type="ECO:0000313" key="2">
    <source>
        <dbReference type="EMBL" id="OXA58299.1"/>
    </source>
</evidence>
<evidence type="ECO:0000256" key="1">
    <source>
        <dbReference type="SAM" id="MobiDB-lite"/>
    </source>
</evidence>
<reference evidence="2 3" key="1">
    <citation type="submission" date="2015-12" db="EMBL/GenBank/DDBJ databases">
        <title>The genome of Folsomia candida.</title>
        <authorList>
            <person name="Faddeeva A."/>
            <person name="Derks M.F."/>
            <person name="Anvar Y."/>
            <person name="Smit S."/>
            <person name="Van Straalen N."/>
            <person name="Roelofs D."/>
        </authorList>
    </citation>
    <scope>NUCLEOTIDE SEQUENCE [LARGE SCALE GENOMIC DNA]</scope>
    <source>
        <strain evidence="2 3">VU population</strain>
        <tissue evidence="2">Whole body</tissue>
    </source>
</reference>
<dbReference type="AlphaFoldDB" id="A0A226ELG1"/>
<organism evidence="2 3">
    <name type="scientific">Folsomia candida</name>
    <name type="common">Springtail</name>
    <dbReference type="NCBI Taxonomy" id="158441"/>
    <lineage>
        <taxon>Eukaryota</taxon>
        <taxon>Metazoa</taxon>
        <taxon>Ecdysozoa</taxon>
        <taxon>Arthropoda</taxon>
        <taxon>Hexapoda</taxon>
        <taxon>Collembola</taxon>
        <taxon>Entomobryomorpha</taxon>
        <taxon>Isotomoidea</taxon>
        <taxon>Isotomidae</taxon>
        <taxon>Proisotominae</taxon>
        <taxon>Folsomia</taxon>
    </lineage>
</organism>
<protein>
    <submittedName>
        <fullName evidence="2">Uncharacterized protein</fullName>
    </submittedName>
</protein>
<dbReference type="EMBL" id="LNIX01000003">
    <property type="protein sequence ID" value="OXA58299.1"/>
    <property type="molecule type" value="Genomic_DNA"/>
</dbReference>
<feature type="region of interest" description="Disordered" evidence="1">
    <location>
        <begin position="1"/>
        <end position="52"/>
    </location>
</feature>
<name>A0A226ELG1_FOLCA</name>